<dbReference type="OMA" id="KRCTAFN"/>
<gene>
    <name evidence="1" type="ORF">CCM_01412</name>
</gene>
<dbReference type="EMBL" id="JH126399">
    <property type="protein sequence ID" value="EGX96754.1"/>
    <property type="molecule type" value="Genomic_DNA"/>
</dbReference>
<dbReference type="VEuPathDB" id="FungiDB:CCM_01412"/>
<evidence type="ECO:0000313" key="1">
    <source>
        <dbReference type="EMBL" id="EGX96754.1"/>
    </source>
</evidence>
<dbReference type="Proteomes" id="UP000001610">
    <property type="component" value="Unassembled WGS sequence"/>
</dbReference>
<evidence type="ECO:0000313" key="2">
    <source>
        <dbReference type="Proteomes" id="UP000001610"/>
    </source>
</evidence>
<dbReference type="GeneID" id="18163443"/>
<dbReference type="eggNOG" id="ENOG502RJXU">
    <property type="taxonomic scope" value="Eukaryota"/>
</dbReference>
<protein>
    <submittedName>
        <fullName evidence="1">Uncharacterized protein</fullName>
    </submittedName>
</protein>
<dbReference type="RefSeq" id="XP_006666631.1">
    <property type="nucleotide sequence ID" value="XM_006666568.1"/>
</dbReference>
<dbReference type="HOGENOM" id="CLU_502670_0_0_1"/>
<proteinExistence type="predicted"/>
<dbReference type="AlphaFoldDB" id="G3J4Z1"/>
<sequence length="532" mass="58993">MEPEDYTVVPIPFLNATVSNVELMARVSVVFNAPLSFEKLYAAWITALRVRPIMQAPMRKCDSVPSGLAYHVLTPVGMAKYLKKQVDAPEHLRDFYCLDESHRSIRSYCPGFGVGANAPSKGQSSILISQGPELPDQKRCTAFNAVDSINELLHSDRPQTTIQVTRFGDATMITFSVNHAFGDLVTIKSFLKAWEVALHGKTVTPYERPDADPFVGYEPGGEFAAETAPGKGPAPPPGWKVYGMLDKARFMRRHLWDYYVQRPERSIEDRRIFIPNAFVEALEEKARYDLTFVQARLDARSGKNIDADSTVERKKKLYVSRSDVLYAWLLKHSHAHLAPEQPSTAVTISNGRFRPPAGPPIAAHSLADNDLLCGAMAIALPSLTAGAVMALPLGELALHIRGGIKANTSPDNVKKWLNFQLFHSLWKRPSNQLAAPFEPHHFITGVTDWRLVRLEQVDLTPARLDGDAAAAVAVSAIDGHMVVNTSRRDFYICLGDVSGGVMILGYASKDQWQDPRSFGKYDTLLREPKSKL</sequence>
<dbReference type="InterPro" id="IPR023213">
    <property type="entry name" value="CAT-like_dom_sf"/>
</dbReference>
<organism evidence="1 2">
    <name type="scientific">Cordyceps militaris (strain CM01)</name>
    <name type="common">Caterpillar fungus</name>
    <dbReference type="NCBI Taxonomy" id="983644"/>
    <lineage>
        <taxon>Eukaryota</taxon>
        <taxon>Fungi</taxon>
        <taxon>Dikarya</taxon>
        <taxon>Ascomycota</taxon>
        <taxon>Pezizomycotina</taxon>
        <taxon>Sordariomycetes</taxon>
        <taxon>Hypocreomycetidae</taxon>
        <taxon>Hypocreales</taxon>
        <taxon>Cordycipitaceae</taxon>
        <taxon>Cordyceps</taxon>
    </lineage>
</organism>
<reference evidence="1 2" key="1">
    <citation type="journal article" date="2011" name="Genome Biol.">
        <title>Genome sequence of the insect pathogenic fungus Cordyceps militaris, a valued traditional Chinese medicine.</title>
        <authorList>
            <person name="Zheng P."/>
            <person name="Xia Y."/>
            <person name="Xiao G."/>
            <person name="Xiong C."/>
            <person name="Hu X."/>
            <person name="Zhang S."/>
            <person name="Zheng H."/>
            <person name="Huang Y."/>
            <person name="Zhou Y."/>
            <person name="Wang S."/>
            <person name="Zhao G.P."/>
            <person name="Liu X."/>
            <person name="St Leger R.J."/>
            <person name="Wang C."/>
        </authorList>
    </citation>
    <scope>NUCLEOTIDE SEQUENCE [LARGE SCALE GENOMIC DNA]</scope>
    <source>
        <strain evidence="1 2">CM01</strain>
    </source>
</reference>
<dbReference type="Gene3D" id="3.30.559.10">
    <property type="entry name" value="Chloramphenicol acetyltransferase-like domain"/>
    <property type="match status" value="2"/>
</dbReference>
<dbReference type="KEGG" id="cmt:CCM_01412"/>
<name>G3J4Z1_CORMM</name>
<dbReference type="InParanoid" id="G3J4Z1"/>
<dbReference type="OrthoDB" id="21502at2759"/>
<accession>G3J4Z1</accession>
<keyword evidence="2" id="KW-1185">Reference proteome</keyword>